<dbReference type="RefSeq" id="WP_266349769.1">
    <property type="nucleotide sequence ID" value="NZ_JAPKNG010000004.1"/>
</dbReference>
<feature type="transmembrane region" description="Helical" evidence="7">
    <location>
        <begin position="7"/>
        <end position="29"/>
    </location>
</feature>
<dbReference type="SUPFAM" id="SSF161098">
    <property type="entry name" value="MetI-like"/>
    <property type="match status" value="1"/>
</dbReference>
<evidence type="ECO:0000256" key="3">
    <source>
        <dbReference type="ARBA" id="ARBA00022475"/>
    </source>
</evidence>
<keyword evidence="3" id="KW-1003">Cell membrane</keyword>
<dbReference type="PROSITE" id="PS50928">
    <property type="entry name" value="ABC_TM1"/>
    <property type="match status" value="1"/>
</dbReference>
<keyword evidence="10" id="KW-1185">Reference proteome</keyword>
<feature type="transmembrane region" description="Helical" evidence="7">
    <location>
        <begin position="171"/>
        <end position="193"/>
    </location>
</feature>
<dbReference type="PANTHER" id="PTHR43163:SF6">
    <property type="entry name" value="DIPEPTIDE TRANSPORT SYSTEM PERMEASE PROTEIN DPPB-RELATED"/>
    <property type="match status" value="1"/>
</dbReference>
<accession>A0ABU0H992</accession>
<evidence type="ECO:0000256" key="7">
    <source>
        <dbReference type="RuleBase" id="RU363032"/>
    </source>
</evidence>
<dbReference type="Proteomes" id="UP001241603">
    <property type="component" value="Unassembled WGS sequence"/>
</dbReference>
<feature type="domain" description="ABC transmembrane type-1" evidence="8">
    <location>
        <begin position="97"/>
        <end position="293"/>
    </location>
</feature>
<feature type="transmembrane region" description="Helical" evidence="7">
    <location>
        <begin position="136"/>
        <end position="159"/>
    </location>
</feature>
<name>A0ABU0H992_9HYPH</name>
<organism evidence="9 10">
    <name type="scientific">Kaistia dalseonensis</name>
    <dbReference type="NCBI Taxonomy" id="410840"/>
    <lineage>
        <taxon>Bacteria</taxon>
        <taxon>Pseudomonadati</taxon>
        <taxon>Pseudomonadota</taxon>
        <taxon>Alphaproteobacteria</taxon>
        <taxon>Hyphomicrobiales</taxon>
        <taxon>Kaistiaceae</taxon>
        <taxon>Kaistia</taxon>
    </lineage>
</organism>
<comment type="subcellular location">
    <subcellularLocation>
        <location evidence="1 7">Cell membrane</location>
        <topology evidence="1 7">Multi-pass membrane protein</topology>
    </subcellularLocation>
</comment>
<protein>
    <submittedName>
        <fullName evidence="9">ABC-type dipeptide/oligopeptide/nickel transport system permease component</fullName>
    </submittedName>
</protein>
<feature type="transmembrane region" description="Helical" evidence="7">
    <location>
        <begin position="99"/>
        <end position="124"/>
    </location>
</feature>
<evidence type="ECO:0000259" key="8">
    <source>
        <dbReference type="PROSITE" id="PS50928"/>
    </source>
</evidence>
<comment type="caution">
    <text evidence="9">The sequence shown here is derived from an EMBL/GenBank/DDBJ whole genome shotgun (WGS) entry which is preliminary data.</text>
</comment>
<gene>
    <name evidence="9" type="ORF">QO014_003287</name>
</gene>
<dbReference type="InterPro" id="IPR000515">
    <property type="entry name" value="MetI-like"/>
</dbReference>
<dbReference type="CDD" id="cd06261">
    <property type="entry name" value="TM_PBP2"/>
    <property type="match status" value="1"/>
</dbReference>
<evidence type="ECO:0000256" key="4">
    <source>
        <dbReference type="ARBA" id="ARBA00022692"/>
    </source>
</evidence>
<evidence type="ECO:0000256" key="1">
    <source>
        <dbReference type="ARBA" id="ARBA00004651"/>
    </source>
</evidence>
<keyword evidence="6 7" id="KW-0472">Membrane</keyword>
<dbReference type="InterPro" id="IPR035906">
    <property type="entry name" value="MetI-like_sf"/>
</dbReference>
<reference evidence="9 10" key="1">
    <citation type="submission" date="2023-07" db="EMBL/GenBank/DDBJ databases">
        <title>Genomic Encyclopedia of Type Strains, Phase IV (KMG-IV): sequencing the most valuable type-strain genomes for metagenomic binning, comparative biology and taxonomic classification.</title>
        <authorList>
            <person name="Goeker M."/>
        </authorList>
    </citation>
    <scope>NUCLEOTIDE SEQUENCE [LARGE SCALE GENOMIC DNA]</scope>
    <source>
        <strain evidence="9 10">B6-8</strain>
    </source>
</reference>
<feature type="transmembrane region" description="Helical" evidence="7">
    <location>
        <begin position="277"/>
        <end position="300"/>
    </location>
</feature>
<dbReference type="Pfam" id="PF00528">
    <property type="entry name" value="BPD_transp_1"/>
    <property type="match status" value="1"/>
</dbReference>
<dbReference type="InterPro" id="IPR045621">
    <property type="entry name" value="BPD_transp_1_N"/>
</dbReference>
<evidence type="ECO:0000313" key="9">
    <source>
        <dbReference type="EMBL" id="MDQ0438892.1"/>
    </source>
</evidence>
<evidence type="ECO:0000313" key="10">
    <source>
        <dbReference type="Proteomes" id="UP001241603"/>
    </source>
</evidence>
<evidence type="ECO:0000256" key="6">
    <source>
        <dbReference type="ARBA" id="ARBA00023136"/>
    </source>
</evidence>
<evidence type="ECO:0000256" key="5">
    <source>
        <dbReference type="ARBA" id="ARBA00022989"/>
    </source>
</evidence>
<proteinExistence type="inferred from homology"/>
<dbReference type="PANTHER" id="PTHR43163">
    <property type="entry name" value="DIPEPTIDE TRANSPORT SYSTEM PERMEASE PROTEIN DPPB-RELATED"/>
    <property type="match status" value="1"/>
</dbReference>
<keyword evidence="2 7" id="KW-0813">Transport</keyword>
<dbReference type="EMBL" id="JAUSVO010000004">
    <property type="protein sequence ID" value="MDQ0438892.1"/>
    <property type="molecule type" value="Genomic_DNA"/>
</dbReference>
<keyword evidence="5 7" id="KW-1133">Transmembrane helix</keyword>
<sequence length="304" mass="32945">MPFPLRIALRTIVSLLAISLVAFIVIAAMPSDPVAIAIRTWNLPATDQTVAALRAQWGLDLPLAQRYLAWLTRFLGGNWGTSFRTGEPVLSEFARRLPLSLLIGLSGLALALVAAVPLGFAAALNPRGLADRATRVLAVFVQAVPSIWLGLILIWVLGVHFRLIRPFGHDAGSLVLPILLIGLHSTAVLARVYRRDLIHVTTQPFFRTALAKGNSRSAALWRHGHGHAVYALLSAFRAEAGWAIGSTAAIEVLFGLPGISQFLVESIAARDYAVLQAYVMVVALWLILMNAIVEGALHWLDPRT</sequence>
<evidence type="ECO:0000256" key="2">
    <source>
        <dbReference type="ARBA" id="ARBA00022448"/>
    </source>
</evidence>
<dbReference type="Gene3D" id="1.10.3720.10">
    <property type="entry name" value="MetI-like"/>
    <property type="match status" value="1"/>
</dbReference>
<dbReference type="Pfam" id="PF19300">
    <property type="entry name" value="BPD_transp_1_N"/>
    <property type="match status" value="1"/>
</dbReference>
<comment type="similarity">
    <text evidence="7">Belongs to the binding-protein-dependent transport system permease family.</text>
</comment>
<keyword evidence="4 7" id="KW-0812">Transmembrane</keyword>